<keyword evidence="3" id="KW-0548">Nucleotidyltransferase</keyword>
<proteinExistence type="predicted"/>
<dbReference type="EC" id="2.7.7.49" evidence="1"/>
<keyword evidence="6" id="KW-0378">Hydrolase</keyword>
<evidence type="ECO:0000256" key="4">
    <source>
        <dbReference type="ARBA" id="ARBA00022722"/>
    </source>
</evidence>
<dbReference type="EMBL" id="LRGB01001869">
    <property type="protein sequence ID" value="KZS10205.1"/>
    <property type="molecule type" value="Genomic_DNA"/>
</dbReference>
<evidence type="ECO:0000259" key="8">
    <source>
        <dbReference type="Pfam" id="PF17917"/>
    </source>
</evidence>
<evidence type="ECO:0000313" key="10">
    <source>
        <dbReference type="EMBL" id="KZS10205.1"/>
    </source>
</evidence>
<dbReference type="InterPro" id="IPR043502">
    <property type="entry name" value="DNA/RNA_pol_sf"/>
</dbReference>
<dbReference type="PANTHER" id="PTHR37984">
    <property type="entry name" value="PROTEIN CBG26694"/>
    <property type="match status" value="1"/>
</dbReference>
<name>A0A164T570_9CRUS</name>
<evidence type="ECO:0000256" key="3">
    <source>
        <dbReference type="ARBA" id="ARBA00022695"/>
    </source>
</evidence>
<dbReference type="GO" id="GO:0016787">
    <property type="term" value="F:hydrolase activity"/>
    <property type="evidence" value="ECO:0007669"/>
    <property type="project" value="UniProtKB-KW"/>
</dbReference>
<evidence type="ECO:0000259" key="9">
    <source>
        <dbReference type="Pfam" id="PF17921"/>
    </source>
</evidence>
<evidence type="ECO:0000256" key="1">
    <source>
        <dbReference type="ARBA" id="ARBA00012493"/>
    </source>
</evidence>
<dbReference type="Pfam" id="PF17921">
    <property type="entry name" value="Integrase_H2C2"/>
    <property type="match status" value="1"/>
</dbReference>
<dbReference type="STRING" id="35525.A0A164T570"/>
<dbReference type="GO" id="GO:0003964">
    <property type="term" value="F:RNA-directed DNA polymerase activity"/>
    <property type="evidence" value="ECO:0007669"/>
    <property type="project" value="UniProtKB-KW"/>
</dbReference>
<keyword evidence="5" id="KW-0255">Endonuclease</keyword>
<dbReference type="OrthoDB" id="6382339at2759"/>
<dbReference type="CDD" id="cd09274">
    <property type="entry name" value="RNase_HI_RT_Ty3"/>
    <property type="match status" value="1"/>
</dbReference>
<dbReference type="FunFam" id="1.10.340.70:FF:000001">
    <property type="entry name" value="Retrovirus-related Pol polyprotein from transposon gypsy-like Protein"/>
    <property type="match status" value="1"/>
</dbReference>
<feature type="domain" description="Reverse transcriptase RNase H-like" evidence="8">
    <location>
        <begin position="2"/>
        <end position="79"/>
    </location>
</feature>
<keyword evidence="7" id="KW-0695">RNA-directed DNA polymerase</keyword>
<dbReference type="InterPro" id="IPR050951">
    <property type="entry name" value="Retrovirus_Pol_polyprotein"/>
</dbReference>
<evidence type="ECO:0000256" key="6">
    <source>
        <dbReference type="ARBA" id="ARBA00022801"/>
    </source>
</evidence>
<reference evidence="10 11" key="1">
    <citation type="submission" date="2016-03" db="EMBL/GenBank/DDBJ databases">
        <title>EvidentialGene: Evidence-directed Construction of Genes on Genomes.</title>
        <authorList>
            <person name="Gilbert D.G."/>
            <person name="Choi J.-H."/>
            <person name="Mockaitis K."/>
            <person name="Colbourne J."/>
            <person name="Pfrender M."/>
        </authorList>
    </citation>
    <scope>NUCLEOTIDE SEQUENCE [LARGE SCALE GENOMIC DNA]</scope>
    <source>
        <strain evidence="10 11">Xinb3</strain>
        <tissue evidence="10">Complete organism</tissue>
    </source>
</reference>
<dbReference type="GO" id="GO:0004519">
    <property type="term" value="F:endonuclease activity"/>
    <property type="evidence" value="ECO:0007669"/>
    <property type="project" value="UniProtKB-KW"/>
</dbReference>
<dbReference type="Gene3D" id="1.10.340.70">
    <property type="match status" value="1"/>
</dbReference>
<comment type="caution">
    <text evidence="10">The sequence shown here is derived from an EMBL/GenBank/DDBJ whole genome shotgun (WGS) entry which is preliminary data.</text>
</comment>
<accession>A0A164T570</accession>
<dbReference type="InterPro" id="IPR041373">
    <property type="entry name" value="RT_RNaseH"/>
</dbReference>
<dbReference type="InterPro" id="IPR041588">
    <property type="entry name" value="Integrase_H2C2"/>
</dbReference>
<sequence length="381" mass="44315">MQDGHEHPIAYSSRPLTKAESKYGTTEKEALAVIDAIKHFRHYRLDKPFEIISDHRPLQWLKHQKDNNGRLGRWVILLAVTNYELKCRPGIIHQNADCLSRLKIASIQLASTNIKFICEKQMEDDLCVAIKNYLETDELEERFCHSKPDWVKEIENFEILEGTLYRHELPSKNSKRNELNHQLVLPLSLRLLVLKELHNAPMGRHLAFYKTYLKVKNHYYWPTYQYAANLHNIYCFSLQLSTHSQHPAQPRLCNMKLSLIFKTYNSTAYKIVRDLESLNQRLMHASLLKVILGHVELTLRPRLLKPDADASLEGSLALNWLSQSLRHEEEIPDESFEKIQENYEGPDLTTNVLDGPSRVNNEEFETINQAVQSTVALAQQR</sequence>
<keyword evidence="2" id="KW-0808">Transferase</keyword>
<gene>
    <name evidence="10" type="ORF">APZ42_025379</name>
</gene>
<evidence type="ECO:0000256" key="7">
    <source>
        <dbReference type="ARBA" id="ARBA00022918"/>
    </source>
</evidence>
<dbReference type="Pfam" id="PF17917">
    <property type="entry name" value="RT_RNaseH"/>
    <property type="match status" value="1"/>
</dbReference>
<evidence type="ECO:0000313" key="11">
    <source>
        <dbReference type="Proteomes" id="UP000076858"/>
    </source>
</evidence>
<dbReference type="SUPFAM" id="SSF56672">
    <property type="entry name" value="DNA/RNA polymerases"/>
    <property type="match status" value="1"/>
</dbReference>
<dbReference type="Proteomes" id="UP000076858">
    <property type="component" value="Unassembled WGS sequence"/>
</dbReference>
<protein>
    <recommendedName>
        <fullName evidence="1">RNA-directed DNA polymerase</fullName>
        <ecNumber evidence="1">2.7.7.49</ecNumber>
    </recommendedName>
</protein>
<feature type="domain" description="Integrase zinc-binding" evidence="9">
    <location>
        <begin position="186"/>
        <end position="223"/>
    </location>
</feature>
<keyword evidence="4" id="KW-0540">Nuclease</keyword>
<dbReference type="PANTHER" id="PTHR37984:SF5">
    <property type="entry name" value="PROTEIN NYNRIN-LIKE"/>
    <property type="match status" value="1"/>
</dbReference>
<dbReference type="AlphaFoldDB" id="A0A164T570"/>
<evidence type="ECO:0000256" key="2">
    <source>
        <dbReference type="ARBA" id="ARBA00022679"/>
    </source>
</evidence>
<evidence type="ECO:0000256" key="5">
    <source>
        <dbReference type="ARBA" id="ARBA00022759"/>
    </source>
</evidence>
<keyword evidence="11" id="KW-1185">Reference proteome</keyword>
<organism evidence="10 11">
    <name type="scientific">Daphnia magna</name>
    <dbReference type="NCBI Taxonomy" id="35525"/>
    <lineage>
        <taxon>Eukaryota</taxon>
        <taxon>Metazoa</taxon>
        <taxon>Ecdysozoa</taxon>
        <taxon>Arthropoda</taxon>
        <taxon>Crustacea</taxon>
        <taxon>Branchiopoda</taxon>
        <taxon>Diplostraca</taxon>
        <taxon>Cladocera</taxon>
        <taxon>Anomopoda</taxon>
        <taxon>Daphniidae</taxon>
        <taxon>Daphnia</taxon>
    </lineage>
</organism>